<dbReference type="AlphaFoldDB" id="A0A828Z398"/>
<organism evidence="3 4">
    <name type="scientific">Leptospira weilii str. 2006001853</name>
    <dbReference type="NCBI Taxonomy" id="1001589"/>
    <lineage>
        <taxon>Bacteria</taxon>
        <taxon>Pseudomonadati</taxon>
        <taxon>Spirochaetota</taxon>
        <taxon>Spirochaetia</taxon>
        <taxon>Leptospirales</taxon>
        <taxon>Leptospiraceae</taxon>
        <taxon>Leptospira</taxon>
    </lineage>
</organism>
<sequence length="458" mass="53576">MVSFLKINILYYFYIFFFFYFTKLPPRLFLCKIMKTKNSYHTALVLKAQLGMLSKKERSIIPNSTFSDWKKRNLSLVVGFTEDDPVHFKDDVYRKISESKAFKKTLSALLLVFQFYFSLTENMRGKRRIWSEQKKNIVSIVTRISPLIGIKAACKLLKISTQRFYRWKNEVHCFSSTFNLCRKLHPKQLTSKEQTIIAKYLKKPELQYWPLRSVFYQMLNDSQAFLNLSTFYKYARALRPEFKRFRKPKQRIGIRASSPLTLLHMDTTILRVQDGSKVYIHFIIDNFSRTILGWKASLEWNAKNTVSNLREVCEKFNLFHKPIRLLCDDGSENQGDVNGFLVQPNLFIEKLIAQVNISYSNSMVEAVNKKMKYEFLFPKNPASFEEVSNILKAAVPEYNSRPSGVLFGFSPDQVLNGKIPDKHRFIENIKEAASRRPKVNKQNLCDPCSDQSTIPKKI</sequence>
<protein>
    <submittedName>
        <fullName evidence="3">Integrase core domain protein</fullName>
    </submittedName>
</protein>
<dbReference type="InterPro" id="IPR012337">
    <property type="entry name" value="RNaseH-like_sf"/>
</dbReference>
<keyword evidence="1" id="KW-0812">Transmembrane</keyword>
<dbReference type="SUPFAM" id="SSF53098">
    <property type="entry name" value="Ribonuclease H-like"/>
    <property type="match status" value="1"/>
</dbReference>
<feature type="transmembrane region" description="Helical" evidence="1">
    <location>
        <begin position="12"/>
        <end position="30"/>
    </location>
</feature>
<dbReference type="GeneID" id="61111984"/>
<dbReference type="Pfam" id="PF00665">
    <property type="entry name" value="rve"/>
    <property type="match status" value="1"/>
</dbReference>
<name>A0A828Z398_9LEPT</name>
<dbReference type="PROSITE" id="PS50994">
    <property type="entry name" value="INTEGRASE"/>
    <property type="match status" value="1"/>
</dbReference>
<gene>
    <name evidence="3" type="ORF">LEP1GSC036_3208</name>
</gene>
<dbReference type="Gene3D" id="3.30.420.10">
    <property type="entry name" value="Ribonuclease H-like superfamily/Ribonuclease H"/>
    <property type="match status" value="1"/>
</dbReference>
<dbReference type="Proteomes" id="UP000001338">
    <property type="component" value="Unassembled WGS sequence"/>
</dbReference>
<dbReference type="InterPro" id="IPR036397">
    <property type="entry name" value="RNaseH_sf"/>
</dbReference>
<keyword evidence="1" id="KW-0472">Membrane</keyword>
<feature type="domain" description="Integrase catalytic" evidence="2">
    <location>
        <begin position="255"/>
        <end position="419"/>
    </location>
</feature>
<evidence type="ECO:0000259" key="2">
    <source>
        <dbReference type="PROSITE" id="PS50994"/>
    </source>
</evidence>
<evidence type="ECO:0000313" key="3">
    <source>
        <dbReference type="EMBL" id="EKR64750.1"/>
    </source>
</evidence>
<dbReference type="InterPro" id="IPR001584">
    <property type="entry name" value="Integrase_cat-core"/>
</dbReference>
<keyword evidence="1" id="KW-1133">Transmembrane helix</keyword>
<dbReference type="RefSeq" id="WP_004499533.1">
    <property type="nucleotide sequence ID" value="NZ_AFLV02000038.1"/>
</dbReference>
<proteinExistence type="predicted"/>
<dbReference type="GO" id="GO:0003676">
    <property type="term" value="F:nucleic acid binding"/>
    <property type="evidence" value="ECO:0007669"/>
    <property type="project" value="InterPro"/>
</dbReference>
<dbReference type="EMBL" id="AFLV02000038">
    <property type="protein sequence ID" value="EKR64750.1"/>
    <property type="molecule type" value="Genomic_DNA"/>
</dbReference>
<dbReference type="GO" id="GO:0015074">
    <property type="term" value="P:DNA integration"/>
    <property type="evidence" value="ECO:0007669"/>
    <property type="project" value="InterPro"/>
</dbReference>
<reference evidence="3 4" key="1">
    <citation type="submission" date="2012-10" db="EMBL/GenBank/DDBJ databases">
        <authorList>
            <person name="Harkins D.M."/>
            <person name="Durkin A.S."/>
            <person name="Brinkac L.M."/>
            <person name="Haft D.H."/>
            <person name="Selengut J.D."/>
            <person name="Sanka R."/>
            <person name="DePew J."/>
            <person name="Purushe J."/>
            <person name="Whelen A.C."/>
            <person name="Vinetz J.M."/>
            <person name="Sutton G.G."/>
            <person name="Nierman W.C."/>
            <person name="Fouts D.E."/>
        </authorList>
    </citation>
    <scope>NUCLEOTIDE SEQUENCE [LARGE SCALE GENOMIC DNA]</scope>
    <source>
        <strain evidence="3 4">2006001853</strain>
    </source>
</reference>
<accession>A0A828Z398</accession>
<evidence type="ECO:0000256" key="1">
    <source>
        <dbReference type="SAM" id="Phobius"/>
    </source>
</evidence>
<comment type="caution">
    <text evidence="3">The sequence shown here is derived from an EMBL/GenBank/DDBJ whole genome shotgun (WGS) entry which is preliminary data.</text>
</comment>
<evidence type="ECO:0000313" key="4">
    <source>
        <dbReference type="Proteomes" id="UP000001338"/>
    </source>
</evidence>